<keyword evidence="3" id="KW-1185">Reference proteome</keyword>
<proteinExistence type="predicted"/>
<accession>A0A9Q3DYI1</accession>
<gene>
    <name evidence="2" type="ORF">O181_051324</name>
</gene>
<evidence type="ECO:0000256" key="1">
    <source>
        <dbReference type="SAM" id="MobiDB-lite"/>
    </source>
</evidence>
<dbReference type="AlphaFoldDB" id="A0A9Q3DYI1"/>
<feature type="region of interest" description="Disordered" evidence="1">
    <location>
        <begin position="16"/>
        <end position="41"/>
    </location>
</feature>
<feature type="compositionally biased region" description="Polar residues" evidence="1">
    <location>
        <begin position="28"/>
        <end position="40"/>
    </location>
</feature>
<protein>
    <submittedName>
        <fullName evidence="2">Uncharacterized protein</fullName>
    </submittedName>
</protein>
<sequence length="87" mass="9786">MDKVINDLLANIDNKRNQGPIKEMVSPCPTNHPSRTTNPPSFAEITAGPRKINELSLPKQPPPAICQNQIQKIPYHHQIKIRSIKTI</sequence>
<name>A0A9Q3DYI1_9BASI</name>
<dbReference type="EMBL" id="AVOT02022287">
    <property type="protein sequence ID" value="MBW0511609.1"/>
    <property type="molecule type" value="Genomic_DNA"/>
</dbReference>
<evidence type="ECO:0000313" key="3">
    <source>
        <dbReference type="Proteomes" id="UP000765509"/>
    </source>
</evidence>
<evidence type="ECO:0000313" key="2">
    <source>
        <dbReference type="EMBL" id="MBW0511609.1"/>
    </source>
</evidence>
<comment type="caution">
    <text evidence="2">The sequence shown here is derived from an EMBL/GenBank/DDBJ whole genome shotgun (WGS) entry which is preliminary data.</text>
</comment>
<reference evidence="2" key="1">
    <citation type="submission" date="2021-03" db="EMBL/GenBank/DDBJ databases">
        <title>Draft genome sequence of rust myrtle Austropuccinia psidii MF-1, a brazilian biotype.</title>
        <authorList>
            <person name="Quecine M.C."/>
            <person name="Pachon D.M.R."/>
            <person name="Bonatelli M.L."/>
            <person name="Correr F.H."/>
            <person name="Franceschini L.M."/>
            <person name="Leite T.F."/>
            <person name="Margarido G.R.A."/>
            <person name="Almeida C.A."/>
            <person name="Ferrarezi J.A."/>
            <person name="Labate C.A."/>
        </authorList>
    </citation>
    <scope>NUCLEOTIDE SEQUENCE</scope>
    <source>
        <strain evidence="2">MF-1</strain>
    </source>
</reference>
<organism evidence="2 3">
    <name type="scientific">Austropuccinia psidii MF-1</name>
    <dbReference type="NCBI Taxonomy" id="1389203"/>
    <lineage>
        <taxon>Eukaryota</taxon>
        <taxon>Fungi</taxon>
        <taxon>Dikarya</taxon>
        <taxon>Basidiomycota</taxon>
        <taxon>Pucciniomycotina</taxon>
        <taxon>Pucciniomycetes</taxon>
        <taxon>Pucciniales</taxon>
        <taxon>Sphaerophragmiaceae</taxon>
        <taxon>Austropuccinia</taxon>
    </lineage>
</organism>
<dbReference type="Proteomes" id="UP000765509">
    <property type="component" value="Unassembled WGS sequence"/>
</dbReference>